<dbReference type="Pfam" id="PF00403">
    <property type="entry name" value="HMA"/>
    <property type="match status" value="1"/>
</dbReference>
<protein>
    <submittedName>
        <fullName evidence="2">Heavy-metal-associated domain-containing protein</fullName>
    </submittedName>
</protein>
<organism evidence="2 3">
    <name type="scientific">Streptomyces roseoviridis</name>
    <dbReference type="NCBI Taxonomy" id="67361"/>
    <lineage>
        <taxon>Bacteria</taxon>
        <taxon>Bacillati</taxon>
        <taxon>Actinomycetota</taxon>
        <taxon>Actinomycetes</taxon>
        <taxon>Kitasatosporales</taxon>
        <taxon>Streptomycetaceae</taxon>
        <taxon>Streptomyces</taxon>
    </lineage>
</organism>
<dbReference type="InterPro" id="IPR006121">
    <property type="entry name" value="HMA_dom"/>
</dbReference>
<dbReference type="Proteomes" id="UP001589716">
    <property type="component" value="Unassembled WGS sequence"/>
</dbReference>
<dbReference type="PRINTS" id="PR00944">
    <property type="entry name" value="CUEXPORT"/>
</dbReference>
<sequence length="72" mass="7536">MSAYTTTYKVDGVNSAHCKGVVTKALGEIEGVDAIDITIGTGLVTVHSTAALDDTVVEETIEDAGYDYRGRA</sequence>
<dbReference type="EMBL" id="JBHMCT010000023">
    <property type="protein sequence ID" value="MFB9558438.1"/>
    <property type="molecule type" value="Genomic_DNA"/>
</dbReference>
<dbReference type="SUPFAM" id="SSF55008">
    <property type="entry name" value="HMA, heavy metal-associated domain"/>
    <property type="match status" value="1"/>
</dbReference>
<gene>
    <name evidence="2" type="ORF">ACFFTP_30185</name>
</gene>
<accession>A0ABV5QY41</accession>
<feature type="domain" description="HMA" evidence="1">
    <location>
        <begin position="4"/>
        <end position="69"/>
    </location>
</feature>
<proteinExistence type="predicted"/>
<comment type="caution">
    <text evidence="2">The sequence shown here is derived from an EMBL/GenBank/DDBJ whole genome shotgun (WGS) entry which is preliminary data.</text>
</comment>
<dbReference type="InterPro" id="IPR000428">
    <property type="entry name" value="Cu-bd"/>
</dbReference>
<dbReference type="Gene3D" id="3.30.70.100">
    <property type="match status" value="1"/>
</dbReference>
<evidence type="ECO:0000259" key="1">
    <source>
        <dbReference type="PROSITE" id="PS50846"/>
    </source>
</evidence>
<evidence type="ECO:0000313" key="3">
    <source>
        <dbReference type="Proteomes" id="UP001589716"/>
    </source>
</evidence>
<evidence type="ECO:0000313" key="2">
    <source>
        <dbReference type="EMBL" id="MFB9558438.1"/>
    </source>
</evidence>
<dbReference type="InterPro" id="IPR036163">
    <property type="entry name" value="HMA_dom_sf"/>
</dbReference>
<dbReference type="PROSITE" id="PS50846">
    <property type="entry name" value="HMA_2"/>
    <property type="match status" value="1"/>
</dbReference>
<dbReference type="RefSeq" id="WP_345484593.1">
    <property type="nucleotide sequence ID" value="NZ_BAAAWU010000001.1"/>
</dbReference>
<reference evidence="2 3" key="1">
    <citation type="submission" date="2024-09" db="EMBL/GenBank/DDBJ databases">
        <authorList>
            <person name="Sun Q."/>
            <person name="Mori K."/>
        </authorList>
    </citation>
    <scope>NUCLEOTIDE SEQUENCE [LARGE SCALE GENOMIC DNA]</scope>
    <source>
        <strain evidence="2 3">JCM 4414</strain>
    </source>
</reference>
<dbReference type="CDD" id="cd00371">
    <property type="entry name" value="HMA"/>
    <property type="match status" value="1"/>
</dbReference>
<keyword evidence="3" id="KW-1185">Reference proteome</keyword>
<name>A0ABV5QY41_9ACTN</name>